<keyword evidence="8" id="KW-1133">Transmembrane helix</keyword>
<keyword evidence="5 13" id="KW-0349">Heme</keyword>
<evidence type="ECO:0000256" key="9">
    <source>
        <dbReference type="ARBA" id="ARBA00023002"/>
    </source>
</evidence>
<evidence type="ECO:0000256" key="8">
    <source>
        <dbReference type="ARBA" id="ARBA00022989"/>
    </source>
</evidence>
<sequence>MHPPLSDGVVRCSCHVALILWLRRHLPLPPGPKTSIFGSVELPRAYPWKVYADWRRLYGDLIYIRKFGNPILVLNSARVVHDLLDKRSAIYSSRPQRTMIYIMGWKWLFSTLPYSSWWKRHRTLFYEYFSINTTPRYHHVLLQETHVLLQNLANTPDDLFHHVRRTAAAIVMMNIYGHRVAPEGDVFVTLADNALGTLARCGIFGTYLVDYIPLLRHVPTWLPGAEFKRKALEWRKLSLGMLNKPFEMVKERVSRGTAVPCFTAAELEKWLQSGQDSEHEALIRDVAATAYAASQTVSAILSFFLAITAYPEVLKRSQAEVDRVVGTDRLPSFDDRHALPYIDWVVWECLRWNPVTPLGIAHSTTEDDVYESYRIPAGTTVLPNVWGILHDPATYPDPLTFNPDRYANAKQNADLGINEPPTAAFGFGRRICPGRWLATDAVWIAVATVAAAFDVSKATDEKGLPVEPEVQFTSTLLSRPNPFKCRITPRSQAAAMLIEQTISNSSQ</sequence>
<comment type="pathway">
    <text evidence="3">Secondary metabolite biosynthesis.</text>
</comment>
<evidence type="ECO:0000256" key="4">
    <source>
        <dbReference type="ARBA" id="ARBA00010617"/>
    </source>
</evidence>
<comment type="subcellular location">
    <subcellularLocation>
        <location evidence="2">Membrane</location>
        <topology evidence="2">Single-pass membrane protein</topology>
    </subcellularLocation>
</comment>
<dbReference type="OrthoDB" id="2789670at2759"/>
<keyword evidence="12" id="KW-0472">Membrane</keyword>
<dbReference type="OMA" id="PCIVAHE"/>
<dbReference type="AlphaFoldDB" id="A0A2H3IUV1"/>
<dbReference type="SUPFAM" id="SSF48264">
    <property type="entry name" value="Cytochrome P450"/>
    <property type="match status" value="1"/>
</dbReference>
<comment type="cofactor">
    <cofactor evidence="1 13">
        <name>heme</name>
        <dbReference type="ChEBI" id="CHEBI:30413"/>
    </cofactor>
</comment>
<dbReference type="PROSITE" id="PS00086">
    <property type="entry name" value="CYTOCHROME_P450"/>
    <property type="match status" value="1"/>
</dbReference>
<keyword evidence="10 13" id="KW-0408">Iron</keyword>
<gene>
    <name evidence="15" type="ORF">WOLCODRAFT_87002</name>
</gene>
<dbReference type="PANTHER" id="PTHR46300">
    <property type="entry name" value="P450, PUTATIVE (EUROFUNG)-RELATED-RELATED"/>
    <property type="match status" value="1"/>
</dbReference>
<dbReference type="GO" id="GO:0020037">
    <property type="term" value="F:heme binding"/>
    <property type="evidence" value="ECO:0007669"/>
    <property type="project" value="InterPro"/>
</dbReference>
<dbReference type="GO" id="GO:0016020">
    <property type="term" value="C:membrane"/>
    <property type="evidence" value="ECO:0007669"/>
    <property type="project" value="UniProtKB-SubCell"/>
</dbReference>
<evidence type="ECO:0000256" key="13">
    <source>
        <dbReference type="PIRSR" id="PIRSR602401-1"/>
    </source>
</evidence>
<keyword evidence="6" id="KW-0812">Transmembrane</keyword>
<evidence type="ECO:0000256" key="5">
    <source>
        <dbReference type="ARBA" id="ARBA00022617"/>
    </source>
</evidence>
<evidence type="ECO:0000313" key="16">
    <source>
        <dbReference type="Proteomes" id="UP000218811"/>
    </source>
</evidence>
<evidence type="ECO:0000256" key="2">
    <source>
        <dbReference type="ARBA" id="ARBA00004167"/>
    </source>
</evidence>
<evidence type="ECO:0000256" key="3">
    <source>
        <dbReference type="ARBA" id="ARBA00005179"/>
    </source>
</evidence>
<dbReference type="GO" id="GO:0005506">
    <property type="term" value="F:iron ion binding"/>
    <property type="evidence" value="ECO:0007669"/>
    <property type="project" value="InterPro"/>
</dbReference>
<dbReference type="InterPro" id="IPR002401">
    <property type="entry name" value="Cyt_P450_E_grp-I"/>
</dbReference>
<keyword evidence="7 13" id="KW-0479">Metal-binding</keyword>
<proteinExistence type="inferred from homology"/>
<evidence type="ECO:0000256" key="11">
    <source>
        <dbReference type="ARBA" id="ARBA00023033"/>
    </source>
</evidence>
<evidence type="ECO:0000256" key="14">
    <source>
        <dbReference type="RuleBase" id="RU000461"/>
    </source>
</evidence>
<dbReference type="InterPro" id="IPR017972">
    <property type="entry name" value="Cyt_P450_CS"/>
</dbReference>
<dbReference type="InterPro" id="IPR036396">
    <property type="entry name" value="Cyt_P450_sf"/>
</dbReference>
<evidence type="ECO:0000256" key="7">
    <source>
        <dbReference type="ARBA" id="ARBA00022723"/>
    </source>
</evidence>
<evidence type="ECO:0000256" key="6">
    <source>
        <dbReference type="ARBA" id="ARBA00022692"/>
    </source>
</evidence>
<keyword evidence="11 14" id="KW-0503">Monooxygenase</keyword>
<dbReference type="GO" id="GO:0004497">
    <property type="term" value="F:monooxygenase activity"/>
    <property type="evidence" value="ECO:0007669"/>
    <property type="project" value="UniProtKB-KW"/>
</dbReference>
<evidence type="ECO:0000256" key="1">
    <source>
        <dbReference type="ARBA" id="ARBA00001971"/>
    </source>
</evidence>
<evidence type="ECO:0000313" key="15">
    <source>
        <dbReference type="EMBL" id="PCH33770.1"/>
    </source>
</evidence>
<dbReference type="InterPro" id="IPR001128">
    <property type="entry name" value="Cyt_P450"/>
</dbReference>
<dbReference type="STRING" id="742152.A0A2H3IUV1"/>
<dbReference type="EMBL" id="KB467831">
    <property type="protein sequence ID" value="PCH33770.1"/>
    <property type="molecule type" value="Genomic_DNA"/>
</dbReference>
<dbReference type="PRINTS" id="PR00463">
    <property type="entry name" value="EP450I"/>
</dbReference>
<evidence type="ECO:0000256" key="12">
    <source>
        <dbReference type="ARBA" id="ARBA00023136"/>
    </source>
</evidence>
<protein>
    <submittedName>
        <fullName evidence="15">Cytochrome P450</fullName>
    </submittedName>
</protein>
<dbReference type="CDD" id="cd11065">
    <property type="entry name" value="CYP64-like"/>
    <property type="match status" value="1"/>
</dbReference>
<name>A0A2H3IUV1_WOLCO</name>
<keyword evidence="9 14" id="KW-0560">Oxidoreductase</keyword>
<dbReference type="GO" id="GO:0016705">
    <property type="term" value="F:oxidoreductase activity, acting on paired donors, with incorporation or reduction of molecular oxygen"/>
    <property type="evidence" value="ECO:0007669"/>
    <property type="project" value="InterPro"/>
</dbReference>
<dbReference type="Proteomes" id="UP000218811">
    <property type="component" value="Unassembled WGS sequence"/>
</dbReference>
<comment type="similarity">
    <text evidence="4 14">Belongs to the cytochrome P450 family.</text>
</comment>
<accession>A0A2H3IUV1</accession>
<organism evidence="15 16">
    <name type="scientific">Wolfiporia cocos (strain MD-104)</name>
    <name type="common">Brown rot fungus</name>
    <dbReference type="NCBI Taxonomy" id="742152"/>
    <lineage>
        <taxon>Eukaryota</taxon>
        <taxon>Fungi</taxon>
        <taxon>Dikarya</taxon>
        <taxon>Basidiomycota</taxon>
        <taxon>Agaricomycotina</taxon>
        <taxon>Agaricomycetes</taxon>
        <taxon>Polyporales</taxon>
        <taxon>Phaeolaceae</taxon>
        <taxon>Wolfiporia</taxon>
    </lineage>
</organism>
<dbReference type="PANTHER" id="PTHR46300:SF7">
    <property type="entry name" value="P450, PUTATIVE (EUROFUNG)-RELATED"/>
    <property type="match status" value="1"/>
</dbReference>
<dbReference type="PRINTS" id="PR00385">
    <property type="entry name" value="P450"/>
</dbReference>
<keyword evidence="16" id="KW-1185">Reference proteome</keyword>
<evidence type="ECO:0000256" key="10">
    <source>
        <dbReference type="ARBA" id="ARBA00023004"/>
    </source>
</evidence>
<reference evidence="15 16" key="1">
    <citation type="journal article" date="2012" name="Science">
        <title>The Paleozoic origin of enzymatic lignin decomposition reconstructed from 31 fungal genomes.</title>
        <authorList>
            <person name="Floudas D."/>
            <person name="Binder M."/>
            <person name="Riley R."/>
            <person name="Barry K."/>
            <person name="Blanchette R.A."/>
            <person name="Henrissat B."/>
            <person name="Martinez A.T."/>
            <person name="Otillar R."/>
            <person name="Spatafora J.W."/>
            <person name="Yadav J.S."/>
            <person name="Aerts A."/>
            <person name="Benoit I."/>
            <person name="Boyd A."/>
            <person name="Carlson A."/>
            <person name="Copeland A."/>
            <person name="Coutinho P.M."/>
            <person name="de Vries R.P."/>
            <person name="Ferreira P."/>
            <person name="Findley K."/>
            <person name="Foster B."/>
            <person name="Gaskell J."/>
            <person name="Glotzer D."/>
            <person name="Gorecki P."/>
            <person name="Heitman J."/>
            <person name="Hesse C."/>
            <person name="Hori C."/>
            <person name="Igarashi K."/>
            <person name="Jurgens J.A."/>
            <person name="Kallen N."/>
            <person name="Kersten P."/>
            <person name="Kohler A."/>
            <person name="Kuees U."/>
            <person name="Kumar T.K.A."/>
            <person name="Kuo A."/>
            <person name="LaButti K."/>
            <person name="Larrondo L.F."/>
            <person name="Lindquist E."/>
            <person name="Ling A."/>
            <person name="Lombard V."/>
            <person name="Lucas S."/>
            <person name="Lundell T."/>
            <person name="Martin R."/>
            <person name="McLaughlin D.J."/>
            <person name="Morgenstern I."/>
            <person name="Morin E."/>
            <person name="Murat C."/>
            <person name="Nagy L.G."/>
            <person name="Nolan M."/>
            <person name="Ohm R.A."/>
            <person name="Patyshakuliyeva A."/>
            <person name="Rokas A."/>
            <person name="Ruiz-Duenas F.J."/>
            <person name="Sabat G."/>
            <person name="Salamov A."/>
            <person name="Samejima M."/>
            <person name="Schmutz J."/>
            <person name="Slot J.C."/>
            <person name="St John F."/>
            <person name="Stenlid J."/>
            <person name="Sun H."/>
            <person name="Sun S."/>
            <person name="Syed K."/>
            <person name="Tsang A."/>
            <person name="Wiebenga A."/>
            <person name="Young D."/>
            <person name="Pisabarro A."/>
            <person name="Eastwood D.C."/>
            <person name="Martin F."/>
            <person name="Cullen D."/>
            <person name="Grigoriev I.V."/>
            <person name="Hibbett D.S."/>
        </authorList>
    </citation>
    <scope>NUCLEOTIDE SEQUENCE [LARGE SCALE GENOMIC DNA]</scope>
    <source>
        <strain evidence="15 16">MD-104</strain>
    </source>
</reference>
<dbReference type="Pfam" id="PF00067">
    <property type="entry name" value="p450"/>
    <property type="match status" value="1"/>
</dbReference>
<dbReference type="Gene3D" id="1.10.630.10">
    <property type="entry name" value="Cytochrome P450"/>
    <property type="match status" value="1"/>
</dbReference>
<dbReference type="InterPro" id="IPR050364">
    <property type="entry name" value="Cytochrome_P450_fung"/>
</dbReference>
<feature type="binding site" description="axial binding residue" evidence="13">
    <location>
        <position position="432"/>
    </location>
    <ligand>
        <name>heme</name>
        <dbReference type="ChEBI" id="CHEBI:30413"/>
    </ligand>
    <ligandPart>
        <name>Fe</name>
        <dbReference type="ChEBI" id="CHEBI:18248"/>
    </ligandPart>
</feature>